<dbReference type="OrthoDB" id="9810303at2"/>
<keyword evidence="2" id="KW-0328">Glycosyltransferase</keyword>
<comment type="caution">
    <text evidence="5">The sequence shown here is derived from an EMBL/GenBank/DDBJ whole genome shotgun (WGS) entry which is preliminary data.</text>
</comment>
<dbReference type="Gene3D" id="3.90.550.10">
    <property type="entry name" value="Spore Coat Polysaccharide Biosynthesis Protein SpsA, Chain A"/>
    <property type="match status" value="1"/>
</dbReference>
<dbReference type="PANTHER" id="PTHR43398">
    <property type="entry name" value="DOLICHOL-PHOSPHATE MANNOSYLTRANSFERASE SUBUNIT 1"/>
    <property type="match status" value="1"/>
</dbReference>
<dbReference type="Pfam" id="PF00535">
    <property type="entry name" value="Glycos_transf_2"/>
    <property type="match status" value="1"/>
</dbReference>
<evidence type="ECO:0000256" key="1">
    <source>
        <dbReference type="ARBA" id="ARBA00006739"/>
    </source>
</evidence>
<dbReference type="GO" id="GO:0009247">
    <property type="term" value="P:glycolipid biosynthetic process"/>
    <property type="evidence" value="ECO:0007669"/>
    <property type="project" value="TreeGrafter"/>
</dbReference>
<sequence>MDDPATAPGARALVVMPTYDEAENLERVAAAVLAAAPDVDLLVVDDDSPDGTGDIADRMAAADPRVTVLHRTARDGLGRAYLAGFAEADRRGYPVVVEMDADGSHPVESLAALLDAVAEHGGPGLAIGSRWVPGGRVVDWAPWRGWLSRAGNTYARLALGIPVRDATAGFRAYRLEAIRAAHLDDVHSRGYCFQIDMALRVLDAGIDVVEVPITFRDRIAGTSKMSGAIVAEAMLRVTGWALARRVGRRRRA</sequence>
<dbReference type="Proteomes" id="UP000316252">
    <property type="component" value="Unassembled WGS sequence"/>
</dbReference>
<organism evidence="5 6">
    <name type="scientific">Schumannella soli</name>
    <dbReference type="NCBI Taxonomy" id="2590779"/>
    <lineage>
        <taxon>Bacteria</taxon>
        <taxon>Bacillati</taxon>
        <taxon>Actinomycetota</taxon>
        <taxon>Actinomycetes</taxon>
        <taxon>Micrococcales</taxon>
        <taxon>Microbacteriaceae</taxon>
        <taxon>Schumannella</taxon>
    </lineage>
</organism>
<keyword evidence="3" id="KW-0808">Transferase</keyword>
<comment type="similarity">
    <text evidence="1">Belongs to the glycosyltransferase 2 family.</text>
</comment>
<name>A0A506Y5W0_9MICO</name>
<proteinExistence type="inferred from homology"/>
<evidence type="ECO:0000256" key="3">
    <source>
        <dbReference type="ARBA" id="ARBA00022679"/>
    </source>
</evidence>
<evidence type="ECO:0000259" key="4">
    <source>
        <dbReference type="Pfam" id="PF00535"/>
    </source>
</evidence>
<dbReference type="InterPro" id="IPR029044">
    <property type="entry name" value="Nucleotide-diphossugar_trans"/>
</dbReference>
<dbReference type="GO" id="GO:0016020">
    <property type="term" value="C:membrane"/>
    <property type="evidence" value="ECO:0007669"/>
    <property type="project" value="GOC"/>
</dbReference>
<dbReference type="RefSeq" id="WP_141161771.1">
    <property type="nucleotide sequence ID" value="NZ_VHQG01000001.1"/>
</dbReference>
<evidence type="ECO:0000313" key="5">
    <source>
        <dbReference type="EMBL" id="TPW77243.1"/>
    </source>
</evidence>
<accession>A0A506Y5W0</accession>
<dbReference type="SUPFAM" id="SSF53448">
    <property type="entry name" value="Nucleotide-diphospho-sugar transferases"/>
    <property type="match status" value="1"/>
</dbReference>
<dbReference type="EMBL" id="VHQG01000001">
    <property type="protein sequence ID" value="TPW77243.1"/>
    <property type="molecule type" value="Genomic_DNA"/>
</dbReference>
<reference evidence="5 6" key="1">
    <citation type="submission" date="2019-06" db="EMBL/GenBank/DDBJ databases">
        <authorList>
            <person name="Li F."/>
        </authorList>
    </citation>
    <scope>NUCLEOTIDE SEQUENCE [LARGE SCALE GENOMIC DNA]</scope>
    <source>
        <strain evidence="5 6">10F1D-1</strain>
    </source>
</reference>
<evidence type="ECO:0000256" key="2">
    <source>
        <dbReference type="ARBA" id="ARBA00022676"/>
    </source>
</evidence>
<keyword evidence="6" id="KW-1185">Reference proteome</keyword>
<gene>
    <name evidence="5" type="ORF">FJ657_00605</name>
</gene>
<dbReference type="GO" id="GO:0004582">
    <property type="term" value="F:dolichyl-phosphate beta-D-mannosyltransferase activity"/>
    <property type="evidence" value="ECO:0007669"/>
    <property type="project" value="InterPro"/>
</dbReference>
<dbReference type="InterPro" id="IPR039528">
    <property type="entry name" value="DPM1-like"/>
</dbReference>
<dbReference type="AlphaFoldDB" id="A0A506Y5W0"/>
<dbReference type="InterPro" id="IPR001173">
    <property type="entry name" value="Glyco_trans_2-like"/>
</dbReference>
<dbReference type="FunFam" id="3.90.550.10:FF:000122">
    <property type="entry name" value="Dolichol-phosphate mannosyltransferase subunit 1"/>
    <property type="match status" value="1"/>
</dbReference>
<dbReference type="PANTHER" id="PTHR43398:SF1">
    <property type="entry name" value="DOLICHOL-PHOSPHATE MANNOSYLTRANSFERASE SUBUNIT 1"/>
    <property type="match status" value="1"/>
</dbReference>
<protein>
    <submittedName>
        <fullName evidence="5">Polyprenol monophosphomannose synthase</fullName>
    </submittedName>
</protein>
<dbReference type="CDD" id="cd06442">
    <property type="entry name" value="DPM1_like"/>
    <property type="match status" value="1"/>
</dbReference>
<feature type="domain" description="Glycosyltransferase 2-like" evidence="4">
    <location>
        <begin position="14"/>
        <end position="178"/>
    </location>
</feature>
<evidence type="ECO:0000313" key="6">
    <source>
        <dbReference type="Proteomes" id="UP000316252"/>
    </source>
</evidence>